<dbReference type="InterPro" id="IPR003837">
    <property type="entry name" value="GatC"/>
</dbReference>
<dbReference type="GO" id="GO:0006450">
    <property type="term" value="P:regulation of translational fidelity"/>
    <property type="evidence" value="ECO:0007669"/>
    <property type="project" value="InterPro"/>
</dbReference>
<gene>
    <name evidence="1 2" type="primary">gatC</name>
    <name evidence="2" type="ORF">EPHNCH_1461</name>
</gene>
<comment type="subunit">
    <text evidence="1">Heterotrimer of A, B and C subunits.</text>
</comment>
<evidence type="ECO:0000256" key="1">
    <source>
        <dbReference type="HAMAP-Rule" id="MF_00122"/>
    </source>
</evidence>
<dbReference type="EMBL" id="LANT01000009">
    <property type="protein sequence ID" value="KJV62856.1"/>
    <property type="molecule type" value="Genomic_DNA"/>
</dbReference>
<comment type="catalytic activity">
    <reaction evidence="1">
        <text>L-glutamyl-tRNA(Gln) + L-glutamine + ATP + H2O = L-glutaminyl-tRNA(Gln) + L-glutamate + ADP + phosphate + H(+)</text>
        <dbReference type="Rhea" id="RHEA:17521"/>
        <dbReference type="Rhea" id="RHEA-COMP:9681"/>
        <dbReference type="Rhea" id="RHEA-COMP:9684"/>
        <dbReference type="ChEBI" id="CHEBI:15377"/>
        <dbReference type="ChEBI" id="CHEBI:15378"/>
        <dbReference type="ChEBI" id="CHEBI:29985"/>
        <dbReference type="ChEBI" id="CHEBI:30616"/>
        <dbReference type="ChEBI" id="CHEBI:43474"/>
        <dbReference type="ChEBI" id="CHEBI:58359"/>
        <dbReference type="ChEBI" id="CHEBI:78520"/>
        <dbReference type="ChEBI" id="CHEBI:78521"/>
        <dbReference type="ChEBI" id="CHEBI:456216"/>
    </reaction>
</comment>
<name>A0A0F3N542_ANAPH</name>
<dbReference type="Pfam" id="PF02686">
    <property type="entry name" value="GatC"/>
    <property type="match status" value="1"/>
</dbReference>
<comment type="similarity">
    <text evidence="1">Belongs to the GatC family.</text>
</comment>
<keyword evidence="1" id="KW-0547">Nucleotide-binding</keyword>
<dbReference type="SUPFAM" id="SSF141000">
    <property type="entry name" value="Glu-tRNAGln amidotransferase C subunit"/>
    <property type="match status" value="1"/>
</dbReference>
<comment type="function">
    <text evidence="1">Allows the formation of correctly charged Asn-tRNA(Asn) or Gln-tRNA(Gln) through the transamidation of misacylated Asp-tRNA(Asn) or Glu-tRNA(Gln) in organisms which lack either or both of asparaginyl-tRNA or glutaminyl-tRNA synthetases. The reaction takes place in the presence of glutamine and ATP through an activated phospho-Asp-tRNA(Asn) or phospho-Glu-tRNA(Gln).</text>
</comment>
<keyword evidence="1" id="KW-0067">ATP-binding</keyword>
<evidence type="ECO:0000313" key="3">
    <source>
        <dbReference type="Proteomes" id="UP000033754"/>
    </source>
</evidence>
<dbReference type="PANTHER" id="PTHR15004:SF0">
    <property type="entry name" value="GLUTAMYL-TRNA(GLN) AMIDOTRANSFERASE SUBUNIT C, MITOCHONDRIAL"/>
    <property type="match status" value="1"/>
</dbReference>
<protein>
    <recommendedName>
        <fullName evidence="1">Aspartyl/glutamyl-tRNA(Asn/Gln) amidotransferase subunit C</fullName>
        <shortName evidence="1">Asp/Glu-ADT subunit C</shortName>
        <ecNumber evidence="1">6.3.5.-</ecNumber>
    </recommendedName>
</protein>
<comment type="catalytic activity">
    <reaction evidence="1">
        <text>L-aspartyl-tRNA(Asn) + L-glutamine + ATP + H2O = L-asparaginyl-tRNA(Asn) + L-glutamate + ADP + phosphate + 2 H(+)</text>
        <dbReference type="Rhea" id="RHEA:14513"/>
        <dbReference type="Rhea" id="RHEA-COMP:9674"/>
        <dbReference type="Rhea" id="RHEA-COMP:9677"/>
        <dbReference type="ChEBI" id="CHEBI:15377"/>
        <dbReference type="ChEBI" id="CHEBI:15378"/>
        <dbReference type="ChEBI" id="CHEBI:29985"/>
        <dbReference type="ChEBI" id="CHEBI:30616"/>
        <dbReference type="ChEBI" id="CHEBI:43474"/>
        <dbReference type="ChEBI" id="CHEBI:58359"/>
        <dbReference type="ChEBI" id="CHEBI:78515"/>
        <dbReference type="ChEBI" id="CHEBI:78516"/>
        <dbReference type="ChEBI" id="CHEBI:456216"/>
    </reaction>
</comment>
<dbReference type="RefSeq" id="WP_020849080.1">
    <property type="nucleotide sequence ID" value="NZ_LANT01000009.1"/>
</dbReference>
<dbReference type="GO" id="GO:0005524">
    <property type="term" value="F:ATP binding"/>
    <property type="evidence" value="ECO:0007669"/>
    <property type="project" value="UniProtKB-KW"/>
</dbReference>
<dbReference type="GO" id="GO:0006412">
    <property type="term" value="P:translation"/>
    <property type="evidence" value="ECO:0007669"/>
    <property type="project" value="UniProtKB-UniRule"/>
</dbReference>
<dbReference type="GO" id="GO:0070681">
    <property type="term" value="P:glutaminyl-tRNAGln biosynthesis via transamidation"/>
    <property type="evidence" value="ECO:0007669"/>
    <property type="project" value="TreeGrafter"/>
</dbReference>
<dbReference type="Proteomes" id="UP000033754">
    <property type="component" value="Unassembled WGS sequence"/>
</dbReference>
<dbReference type="NCBIfam" id="TIGR00135">
    <property type="entry name" value="gatC"/>
    <property type="match status" value="1"/>
</dbReference>
<sequence>MEEELKPEEANNTHVSVSRDELARVSKLVRLQIPEEEVDTYCRQLGDVVSWFGMLAEVDTTDVDPVLHGGVHSVLPLRQDEVHEGDMRDQILRNASSTEMGFFVVKKVVE</sequence>
<reference evidence="2 3" key="1">
    <citation type="submission" date="2015-01" db="EMBL/GenBank/DDBJ databases">
        <title>Genome Sequencing of Rickettsiales.</title>
        <authorList>
            <person name="Daugherty S.C."/>
            <person name="Su Q."/>
            <person name="Abolude K."/>
            <person name="Beier-Sexton M."/>
            <person name="Carlyon J.A."/>
            <person name="Carter R."/>
            <person name="Day N.P."/>
            <person name="Dumler S.J."/>
            <person name="Dyachenko V."/>
            <person name="Godinez A."/>
            <person name="Kurtti T.J."/>
            <person name="Lichay M."/>
            <person name="Mullins K.E."/>
            <person name="Ott S."/>
            <person name="Pappas-Brown V."/>
            <person name="Paris D.H."/>
            <person name="Patel P."/>
            <person name="Richards A.L."/>
            <person name="Sadzewicz L."/>
            <person name="Sears K."/>
            <person name="Seidman D."/>
            <person name="Sengamalay N."/>
            <person name="Stenos J."/>
            <person name="Tallon L.J."/>
            <person name="Vincent G."/>
            <person name="Fraser C.M."/>
            <person name="Munderloh U."/>
            <person name="Dunning-Hotopp J.C."/>
        </authorList>
    </citation>
    <scope>NUCLEOTIDE SEQUENCE [LARGE SCALE GENOMIC DNA]</scope>
    <source>
        <strain evidence="2 3">NCH-1</strain>
    </source>
</reference>
<dbReference type="Gene3D" id="1.10.20.60">
    <property type="entry name" value="Glu-tRNAGln amidotransferase C subunit, N-terminal domain"/>
    <property type="match status" value="1"/>
</dbReference>
<dbReference type="InterPro" id="IPR036113">
    <property type="entry name" value="Asp/Glu-ADT_sf_sub_c"/>
</dbReference>
<dbReference type="GO" id="GO:0050566">
    <property type="term" value="F:asparaginyl-tRNA synthase (glutamine-hydrolyzing) activity"/>
    <property type="evidence" value="ECO:0007669"/>
    <property type="project" value="RHEA"/>
</dbReference>
<comment type="caution">
    <text evidence="2">The sequence shown here is derived from an EMBL/GenBank/DDBJ whole genome shotgun (WGS) entry which is preliminary data.</text>
</comment>
<evidence type="ECO:0000313" key="2">
    <source>
        <dbReference type="EMBL" id="KJV62856.1"/>
    </source>
</evidence>
<dbReference type="EC" id="6.3.5.-" evidence="1"/>
<accession>A0A0F3N542</accession>
<proteinExistence type="inferred from homology"/>
<keyword evidence="1" id="KW-0648">Protein biosynthesis</keyword>
<keyword evidence="1 2" id="KW-0436">Ligase</keyword>
<organism evidence="2 3">
    <name type="scientific">Anaplasma phagocytophilum str. NCH-1</name>
    <dbReference type="NCBI Taxonomy" id="1359161"/>
    <lineage>
        <taxon>Bacteria</taxon>
        <taxon>Pseudomonadati</taxon>
        <taxon>Pseudomonadota</taxon>
        <taxon>Alphaproteobacteria</taxon>
        <taxon>Rickettsiales</taxon>
        <taxon>Anaplasmataceae</taxon>
        <taxon>Anaplasma</taxon>
        <taxon>phagocytophilum group</taxon>
    </lineage>
</organism>
<dbReference type="PATRIC" id="fig|1359161.3.peg.1663"/>
<dbReference type="HAMAP" id="MF_00122">
    <property type="entry name" value="GatC"/>
    <property type="match status" value="1"/>
</dbReference>
<dbReference type="GO" id="GO:0050567">
    <property type="term" value="F:glutaminyl-tRNA synthase (glutamine-hydrolyzing) activity"/>
    <property type="evidence" value="ECO:0007669"/>
    <property type="project" value="UniProtKB-UniRule"/>
</dbReference>
<dbReference type="PANTHER" id="PTHR15004">
    <property type="entry name" value="GLUTAMYL-TRNA(GLN) AMIDOTRANSFERASE SUBUNIT C, MITOCHONDRIAL"/>
    <property type="match status" value="1"/>
</dbReference>
<dbReference type="AlphaFoldDB" id="A0A0F3N542"/>
<keyword evidence="2" id="KW-0808">Transferase</keyword>
<dbReference type="GO" id="GO:0016740">
    <property type="term" value="F:transferase activity"/>
    <property type="evidence" value="ECO:0007669"/>
    <property type="project" value="UniProtKB-KW"/>
</dbReference>